<protein>
    <submittedName>
        <fullName evidence="1">Uncharacterized protein</fullName>
    </submittedName>
</protein>
<dbReference type="EMBL" id="CAJNOG010000080">
    <property type="protein sequence ID" value="CAF0905942.1"/>
    <property type="molecule type" value="Genomic_DNA"/>
</dbReference>
<dbReference type="AlphaFoldDB" id="A0A814A0Q2"/>
<evidence type="ECO:0000313" key="1">
    <source>
        <dbReference type="EMBL" id="CAF0905942.1"/>
    </source>
</evidence>
<dbReference type="Pfam" id="PF18143">
    <property type="entry name" value="HAD_SAK_2"/>
    <property type="match status" value="1"/>
</dbReference>
<sequence length="477" mass="55955">MAFNIIFLDIDGVLCLGRKMDKNCLQHLKTITDVTSARIVLSSSWRFFPKSRAQIEASFKEIGINSLLGWTGSQDHSNNQNDTQLTSLTTELNILSDRIHYTPLVDSFFLTTLEKWRTDAYRTIDRFYETQRRHFEQFIHENRDKQRKEIDYLRLKITNLIHEQNITQEDIIQIKNTIHIIENDLNDLQHLQCNIRPLIIDENLTTFQSNKITQDILPLSRPYQTLNISDDSYCWMTTNEKYLLVHHKPDLYLLDRQLSIIERIPWIHGRIYSMCWSSTINRFIIITNNIIFTLDENLLAIERCDLIHSNNIYRNWRSGTCSNTNLFLSTNELGSSIYEFTLLPSIQLVKEWSSPITCRKDESIDDLCYKNDKFAIIIFHQSTNETHFDLRSSTTFDVIWSIEIGHSVPRRTTGCCGLNNDEWLITDEYDFRLYHISANGHLVKSDKYDPAPYNALLFGRDILAIRTTQGVNLHKLM</sequence>
<reference evidence="1" key="1">
    <citation type="submission" date="2021-02" db="EMBL/GenBank/DDBJ databases">
        <authorList>
            <person name="Nowell W R."/>
        </authorList>
    </citation>
    <scope>NUCLEOTIDE SEQUENCE</scope>
</reference>
<dbReference type="Proteomes" id="UP000663845">
    <property type="component" value="Unassembled WGS sequence"/>
</dbReference>
<organism evidence="1 2">
    <name type="scientific">Adineta steineri</name>
    <dbReference type="NCBI Taxonomy" id="433720"/>
    <lineage>
        <taxon>Eukaryota</taxon>
        <taxon>Metazoa</taxon>
        <taxon>Spiralia</taxon>
        <taxon>Gnathifera</taxon>
        <taxon>Rotifera</taxon>
        <taxon>Eurotatoria</taxon>
        <taxon>Bdelloidea</taxon>
        <taxon>Adinetida</taxon>
        <taxon>Adinetidae</taxon>
        <taxon>Adineta</taxon>
    </lineage>
</organism>
<comment type="caution">
    <text evidence="1">The sequence shown here is derived from an EMBL/GenBank/DDBJ whole genome shotgun (WGS) entry which is preliminary data.</text>
</comment>
<gene>
    <name evidence="1" type="ORF">JYZ213_LOCUS10811</name>
</gene>
<proteinExistence type="predicted"/>
<accession>A0A814A0Q2</accession>
<evidence type="ECO:0000313" key="2">
    <source>
        <dbReference type="Proteomes" id="UP000663845"/>
    </source>
</evidence>
<name>A0A814A0Q2_9BILA</name>